<reference evidence="1 2" key="1">
    <citation type="submission" date="2021-05" db="EMBL/GenBank/DDBJ databases">
        <title>The draft genome of Geobacter pelophilus DSM 12255.</title>
        <authorList>
            <person name="Xu Z."/>
            <person name="Masuda Y."/>
            <person name="Itoh H."/>
            <person name="Senoo K."/>
        </authorList>
    </citation>
    <scope>NUCLEOTIDE SEQUENCE [LARGE SCALE GENOMIC DNA]</scope>
    <source>
        <strain evidence="1 2">DSM 12255</strain>
    </source>
</reference>
<proteinExistence type="predicted"/>
<gene>
    <name evidence="1" type="ORF">KI809_01290</name>
</gene>
<keyword evidence="1" id="KW-0418">Kinase</keyword>
<evidence type="ECO:0000313" key="1">
    <source>
        <dbReference type="EMBL" id="MBT0662918.1"/>
    </source>
</evidence>
<dbReference type="InterPro" id="IPR027417">
    <property type="entry name" value="P-loop_NTPase"/>
</dbReference>
<dbReference type="Gene3D" id="3.40.50.300">
    <property type="entry name" value="P-loop containing nucleotide triphosphate hydrolases"/>
    <property type="match status" value="1"/>
</dbReference>
<accession>A0AAW4L1R8</accession>
<protein>
    <submittedName>
        <fullName evidence="1">Cytidylate kinase family protein</fullName>
    </submittedName>
</protein>
<name>A0AAW4L1R8_9BACT</name>
<keyword evidence="1" id="KW-0808">Transferase</keyword>
<dbReference type="AlphaFoldDB" id="A0AAW4L1R8"/>
<dbReference type="GO" id="GO:0016301">
    <property type="term" value="F:kinase activity"/>
    <property type="evidence" value="ECO:0007669"/>
    <property type="project" value="UniProtKB-KW"/>
</dbReference>
<evidence type="ECO:0000313" key="2">
    <source>
        <dbReference type="Proteomes" id="UP000811899"/>
    </source>
</evidence>
<sequence>MPHTLIPSIEKRLSGLVEVTRRVQDELSSSKSKLKPTVTISREFGCEAYPVAEKLKSLLEKKTGTTWALMDKALLEEVAKNHNVSEEILRNLGTKPSFLDDVISTFSPNWKNDKDYYKILCRQIISLANAGNVIIVGRGGAVVTKSLENCFHFRLVAPGEFKIGSIAKRLGISRNEAQELVNNRQQLRDKFVRDFLNCSLDEPTLYHAVFNNARSSSDKIAETMAYYMS</sequence>
<dbReference type="EMBL" id="JAHCVJ010000001">
    <property type="protein sequence ID" value="MBT0662918.1"/>
    <property type="molecule type" value="Genomic_DNA"/>
</dbReference>
<keyword evidence="2" id="KW-1185">Reference proteome</keyword>
<dbReference type="Proteomes" id="UP000811899">
    <property type="component" value="Unassembled WGS sequence"/>
</dbReference>
<dbReference type="RefSeq" id="WP_214169705.1">
    <property type="nucleotide sequence ID" value="NZ_JAHCVJ010000001.1"/>
</dbReference>
<dbReference type="Pfam" id="PF13189">
    <property type="entry name" value="Cytidylate_kin2"/>
    <property type="match status" value="1"/>
</dbReference>
<organism evidence="1 2">
    <name type="scientific">Geoanaerobacter pelophilus</name>
    <dbReference type="NCBI Taxonomy" id="60036"/>
    <lineage>
        <taxon>Bacteria</taxon>
        <taxon>Pseudomonadati</taxon>
        <taxon>Thermodesulfobacteriota</taxon>
        <taxon>Desulfuromonadia</taxon>
        <taxon>Geobacterales</taxon>
        <taxon>Geobacteraceae</taxon>
        <taxon>Geoanaerobacter</taxon>
    </lineage>
</organism>
<comment type="caution">
    <text evidence="1">The sequence shown here is derived from an EMBL/GenBank/DDBJ whole genome shotgun (WGS) entry which is preliminary data.</text>
</comment>